<comment type="subcellular location">
    <subcellularLocation>
        <location evidence="10">Cytoplasm</location>
    </subcellularLocation>
</comment>
<dbReference type="EC" id="3.1.26.4" evidence="4 10"/>
<dbReference type="GO" id="GO:0000287">
    <property type="term" value="F:magnesium ion binding"/>
    <property type="evidence" value="ECO:0007669"/>
    <property type="project" value="UniProtKB-UniRule"/>
</dbReference>
<accession>A0A1G2TI93</accession>
<dbReference type="InterPro" id="IPR036397">
    <property type="entry name" value="RNaseH_sf"/>
</dbReference>
<reference evidence="12 13" key="1">
    <citation type="journal article" date="2016" name="Nat. Commun.">
        <title>Thousands of microbial genomes shed light on interconnected biogeochemical processes in an aquifer system.</title>
        <authorList>
            <person name="Anantharaman K."/>
            <person name="Brown C.T."/>
            <person name="Hug L.A."/>
            <person name="Sharon I."/>
            <person name="Castelle C.J."/>
            <person name="Probst A.J."/>
            <person name="Thomas B.C."/>
            <person name="Singh A."/>
            <person name="Wilkins M.J."/>
            <person name="Karaoz U."/>
            <person name="Brodie E.L."/>
            <person name="Williams K.H."/>
            <person name="Hubbard S.S."/>
            <person name="Banfield J.F."/>
        </authorList>
    </citation>
    <scope>NUCLEOTIDE SEQUENCE [LARGE SCALE GENOMIC DNA]</scope>
</reference>
<dbReference type="InterPro" id="IPR050092">
    <property type="entry name" value="RNase_H"/>
</dbReference>
<feature type="binding site" evidence="10">
    <location>
        <position position="7"/>
    </location>
    <ligand>
        <name>Mg(2+)</name>
        <dbReference type="ChEBI" id="CHEBI:18420"/>
        <label>2</label>
    </ligand>
</feature>
<dbReference type="InterPro" id="IPR002156">
    <property type="entry name" value="RNaseH_domain"/>
</dbReference>
<dbReference type="SUPFAM" id="SSF53098">
    <property type="entry name" value="Ribonuclease H-like"/>
    <property type="match status" value="1"/>
</dbReference>
<keyword evidence="7 10" id="KW-0255">Endonuclease</keyword>
<keyword evidence="9 10" id="KW-0460">Magnesium</keyword>
<evidence type="ECO:0000313" key="13">
    <source>
        <dbReference type="Proteomes" id="UP000177279"/>
    </source>
</evidence>
<keyword evidence="10" id="KW-0963">Cytoplasm</keyword>
<comment type="caution">
    <text evidence="12">The sequence shown here is derived from an EMBL/GenBank/DDBJ whole genome shotgun (WGS) entry which is preliminary data.</text>
</comment>
<proteinExistence type="inferred from homology"/>
<evidence type="ECO:0000256" key="6">
    <source>
        <dbReference type="ARBA" id="ARBA00022723"/>
    </source>
</evidence>
<dbReference type="GO" id="GO:0043137">
    <property type="term" value="P:DNA replication, removal of RNA primer"/>
    <property type="evidence" value="ECO:0007669"/>
    <property type="project" value="TreeGrafter"/>
</dbReference>
<keyword evidence="8 10" id="KW-0378">Hydrolase</keyword>
<dbReference type="GO" id="GO:0005737">
    <property type="term" value="C:cytoplasm"/>
    <property type="evidence" value="ECO:0007669"/>
    <property type="project" value="UniProtKB-SubCell"/>
</dbReference>
<organism evidence="12 13">
    <name type="scientific">Candidatus Zambryskibacteria bacterium RIFCSPHIGHO2_02_FULL_43_37</name>
    <dbReference type="NCBI Taxonomy" id="1802749"/>
    <lineage>
        <taxon>Bacteria</taxon>
        <taxon>Candidatus Zambryskiibacteriota</taxon>
    </lineage>
</organism>
<comment type="similarity">
    <text evidence="2 10">Belongs to the RNase H family.</text>
</comment>
<evidence type="ECO:0000256" key="8">
    <source>
        <dbReference type="ARBA" id="ARBA00022801"/>
    </source>
</evidence>
<comment type="subunit">
    <text evidence="3 10">Monomer.</text>
</comment>
<feature type="domain" description="RNase H type-1" evidence="11">
    <location>
        <begin position="1"/>
        <end position="141"/>
    </location>
</feature>
<keyword evidence="5 10" id="KW-0540">Nuclease</keyword>
<dbReference type="PROSITE" id="PS50879">
    <property type="entry name" value="RNASE_H_1"/>
    <property type="match status" value="1"/>
</dbReference>
<feature type="binding site" evidence="10">
    <location>
        <position position="69"/>
    </location>
    <ligand>
        <name>Mg(2+)</name>
        <dbReference type="ChEBI" id="CHEBI:18420"/>
        <label>1</label>
    </ligand>
</feature>
<dbReference type="GO" id="GO:0004523">
    <property type="term" value="F:RNA-DNA hybrid ribonuclease activity"/>
    <property type="evidence" value="ECO:0007669"/>
    <property type="project" value="UniProtKB-UniRule"/>
</dbReference>
<dbReference type="NCBIfam" id="NF001236">
    <property type="entry name" value="PRK00203.1"/>
    <property type="match status" value="1"/>
</dbReference>
<dbReference type="PANTHER" id="PTHR10642:SF26">
    <property type="entry name" value="RIBONUCLEASE H1"/>
    <property type="match status" value="1"/>
</dbReference>
<dbReference type="Pfam" id="PF00075">
    <property type="entry name" value="RNase_H"/>
    <property type="match status" value="1"/>
</dbReference>
<sequence length="158" mass="17939">MITIYTDGASRGNPGPGGWAAIVMDEVKVAELGGREEHTTNNRMELMAAIKALEYADKLSDGPVEIYTDSEYVMKGITLWVEGWQKRNWRTIAKKPVLNQDLWQELLKVSEDKKIEWKYVAGHSGHKLNDRCDEVATSFADDISMPLYHGPRDSYKHL</sequence>
<evidence type="ECO:0000256" key="2">
    <source>
        <dbReference type="ARBA" id="ARBA00005300"/>
    </source>
</evidence>
<dbReference type="AlphaFoldDB" id="A0A1G2TI93"/>
<evidence type="ECO:0000256" key="3">
    <source>
        <dbReference type="ARBA" id="ARBA00011245"/>
    </source>
</evidence>
<evidence type="ECO:0000256" key="7">
    <source>
        <dbReference type="ARBA" id="ARBA00022759"/>
    </source>
</evidence>
<evidence type="ECO:0000256" key="1">
    <source>
        <dbReference type="ARBA" id="ARBA00000077"/>
    </source>
</evidence>
<comment type="catalytic activity">
    <reaction evidence="1 10">
        <text>Endonucleolytic cleavage to 5'-phosphomonoester.</text>
        <dbReference type="EC" id="3.1.26.4"/>
    </reaction>
</comment>
<dbReference type="Gene3D" id="3.30.420.10">
    <property type="entry name" value="Ribonuclease H-like superfamily/Ribonuclease H"/>
    <property type="match status" value="1"/>
</dbReference>
<feature type="binding site" evidence="10">
    <location>
        <position position="133"/>
    </location>
    <ligand>
        <name>Mg(2+)</name>
        <dbReference type="ChEBI" id="CHEBI:18420"/>
        <label>2</label>
    </ligand>
</feature>
<evidence type="ECO:0000259" key="11">
    <source>
        <dbReference type="PROSITE" id="PS50879"/>
    </source>
</evidence>
<dbReference type="CDD" id="cd09278">
    <property type="entry name" value="RNase_HI_prokaryote_like"/>
    <property type="match status" value="1"/>
</dbReference>
<feature type="binding site" evidence="10">
    <location>
        <position position="7"/>
    </location>
    <ligand>
        <name>Mg(2+)</name>
        <dbReference type="ChEBI" id="CHEBI:18420"/>
        <label>1</label>
    </ligand>
</feature>
<evidence type="ECO:0000313" key="12">
    <source>
        <dbReference type="EMBL" id="OHA96389.1"/>
    </source>
</evidence>
<name>A0A1G2TI93_9BACT</name>
<dbReference type="EMBL" id="MHVS01000005">
    <property type="protein sequence ID" value="OHA96389.1"/>
    <property type="molecule type" value="Genomic_DNA"/>
</dbReference>
<keyword evidence="6 10" id="KW-0479">Metal-binding</keyword>
<evidence type="ECO:0000256" key="10">
    <source>
        <dbReference type="HAMAP-Rule" id="MF_00042"/>
    </source>
</evidence>
<evidence type="ECO:0000256" key="4">
    <source>
        <dbReference type="ARBA" id="ARBA00012180"/>
    </source>
</evidence>
<dbReference type="GO" id="GO:0003676">
    <property type="term" value="F:nucleic acid binding"/>
    <property type="evidence" value="ECO:0007669"/>
    <property type="project" value="InterPro"/>
</dbReference>
<dbReference type="InterPro" id="IPR012337">
    <property type="entry name" value="RNaseH-like_sf"/>
</dbReference>
<dbReference type="HAMAP" id="MF_00042">
    <property type="entry name" value="RNase_H"/>
    <property type="match status" value="1"/>
</dbReference>
<comment type="cofactor">
    <cofactor evidence="10">
        <name>Mg(2+)</name>
        <dbReference type="ChEBI" id="CHEBI:18420"/>
    </cofactor>
    <text evidence="10">Binds 1 Mg(2+) ion per subunit. May bind a second metal ion at a regulatory site, or after substrate binding.</text>
</comment>
<dbReference type="InterPro" id="IPR022892">
    <property type="entry name" value="RNaseHI"/>
</dbReference>
<evidence type="ECO:0000256" key="5">
    <source>
        <dbReference type="ARBA" id="ARBA00022722"/>
    </source>
</evidence>
<dbReference type="PANTHER" id="PTHR10642">
    <property type="entry name" value="RIBONUCLEASE H1"/>
    <property type="match status" value="1"/>
</dbReference>
<dbReference type="Proteomes" id="UP000177279">
    <property type="component" value="Unassembled WGS sequence"/>
</dbReference>
<gene>
    <name evidence="10" type="primary">rnhA</name>
    <name evidence="12" type="ORF">A3D49_00670</name>
</gene>
<protein>
    <recommendedName>
        <fullName evidence="4 10">Ribonuclease H</fullName>
        <shortName evidence="10">RNase H</shortName>
        <ecNumber evidence="4 10">3.1.26.4</ecNumber>
    </recommendedName>
</protein>
<evidence type="ECO:0000256" key="9">
    <source>
        <dbReference type="ARBA" id="ARBA00022842"/>
    </source>
</evidence>
<comment type="function">
    <text evidence="10">Endonuclease that specifically degrades the RNA of RNA-DNA hybrids.</text>
</comment>
<feature type="binding site" evidence="10">
    <location>
        <position position="45"/>
    </location>
    <ligand>
        <name>Mg(2+)</name>
        <dbReference type="ChEBI" id="CHEBI:18420"/>
        <label>1</label>
    </ligand>
</feature>